<evidence type="ECO:0000313" key="2">
    <source>
        <dbReference type="EMBL" id="KRX08275.1"/>
    </source>
</evidence>
<organism evidence="2 3">
    <name type="scientific">Pseudocohnilembus persalinus</name>
    <name type="common">Ciliate</name>
    <dbReference type="NCBI Taxonomy" id="266149"/>
    <lineage>
        <taxon>Eukaryota</taxon>
        <taxon>Sar</taxon>
        <taxon>Alveolata</taxon>
        <taxon>Ciliophora</taxon>
        <taxon>Intramacronucleata</taxon>
        <taxon>Oligohymenophorea</taxon>
        <taxon>Scuticociliatia</taxon>
        <taxon>Philasterida</taxon>
        <taxon>Pseudocohnilembidae</taxon>
        <taxon>Pseudocohnilembus</taxon>
    </lineage>
</organism>
<keyword evidence="2" id="KW-0418">Kinase</keyword>
<keyword evidence="3" id="KW-1185">Reference proteome</keyword>
<feature type="domain" description="Protein kinase" evidence="1">
    <location>
        <begin position="1"/>
        <end position="139"/>
    </location>
</feature>
<dbReference type="GO" id="GO:0005524">
    <property type="term" value="F:ATP binding"/>
    <property type="evidence" value="ECO:0007669"/>
    <property type="project" value="InterPro"/>
</dbReference>
<name>A0A0V0R186_PSEPJ</name>
<protein>
    <submittedName>
        <fullName evidence="2">Protein kinase-like domain</fullName>
    </submittedName>
</protein>
<dbReference type="PROSITE" id="PS50011">
    <property type="entry name" value="PROTEIN_KINASE_DOM"/>
    <property type="match status" value="1"/>
</dbReference>
<dbReference type="AlphaFoldDB" id="A0A0V0R186"/>
<sequence length="489" mass="56380">MHKYDIVHGNIKSSNILMENSIIKISDIPIYKITQNTLYLIRNSGSSPEIFLNELPSKSSDIWSAGYVLLELFIGGTPWRNKQNKGFTELQIRNLIQKGKIFYLPKYINDDFKNFLTSIFKLNPGHRPNAQKLLSHPFLKDIQLPNKFFQDNLRQFNTQKTPASYNTDQSNVQRLGTNYIQQTSATETYFVNTHINVNSSINAISHNSVNQKTAISGYNRYNSIAQQTSQNYKINENQSFTCKIPSLQENNHHSENWVDNNNGGLNNKLLSFFNNQSGFNLNASMIQFLENCQQEASKKTYKATDDQQRKDIEQILEQDLGGINISSSSSEIEIANINKNDGINSTRQIQNKRYSLPEQQYKSNPKYRRITTINFQKQNDNQIAIANNQLSQASMNSNGEYLLLPNNNDLQYQSIQYAQETQIQRKGSYFKNNNLEGKQNNQNNVNLLYCPNKNFQQTYIGNHIDQNLDNNEEYDLKTDYSFESHSAQN</sequence>
<dbReference type="PANTHER" id="PTHR48011:SF56">
    <property type="entry name" value="PROTEIN KINASE DOMAIN-CONTAINING PROTEIN"/>
    <property type="match status" value="1"/>
</dbReference>
<dbReference type="OrthoDB" id="25592at2759"/>
<dbReference type="Pfam" id="PF00069">
    <property type="entry name" value="Pkinase"/>
    <property type="match status" value="1"/>
</dbReference>
<evidence type="ECO:0000259" key="1">
    <source>
        <dbReference type="PROSITE" id="PS50011"/>
    </source>
</evidence>
<dbReference type="InterPro" id="IPR000719">
    <property type="entry name" value="Prot_kinase_dom"/>
</dbReference>
<comment type="caution">
    <text evidence="2">The sequence shown here is derived from an EMBL/GenBank/DDBJ whole genome shotgun (WGS) entry which is preliminary data.</text>
</comment>
<dbReference type="InterPro" id="IPR011009">
    <property type="entry name" value="Kinase-like_dom_sf"/>
</dbReference>
<dbReference type="Proteomes" id="UP000054937">
    <property type="component" value="Unassembled WGS sequence"/>
</dbReference>
<proteinExistence type="predicted"/>
<dbReference type="PANTHER" id="PTHR48011">
    <property type="entry name" value="CCR4-NOT TRANSCRIPTIONAL COMPLEX SUBUNIT CAF120-RELATED"/>
    <property type="match status" value="1"/>
</dbReference>
<reference evidence="2 3" key="1">
    <citation type="journal article" date="2015" name="Sci. Rep.">
        <title>Genome of the facultative scuticociliatosis pathogen Pseudocohnilembus persalinus provides insight into its virulence through horizontal gene transfer.</title>
        <authorList>
            <person name="Xiong J."/>
            <person name="Wang G."/>
            <person name="Cheng J."/>
            <person name="Tian M."/>
            <person name="Pan X."/>
            <person name="Warren A."/>
            <person name="Jiang C."/>
            <person name="Yuan D."/>
            <person name="Miao W."/>
        </authorList>
    </citation>
    <scope>NUCLEOTIDE SEQUENCE [LARGE SCALE GENOMIC DNA]</scope>
    <source>
        <strain evidence="2">36N120E</strain>
    </source>
</reference>
<dbReference type="SUPFAM" id="SSF56112">
    <property type="entry name" value="Protein kinase-like (PK-like)"/>
    <property type="match status" value="1"/>
</dbReference>
<evidence type="ECO:0000313" key="3">
    <source>
        <dbReference type="Proteomes" id="UP000054937"/>
    </source>
</evidence>
<dbReference type="InterPro" id="IPR052751">
    <property type="entry name" value="Plant_MAPKKK"/>
</dbReference>
<keyword evidence="2" id="KW-0808">Transferase</keyword>
<dbReference type="EMBL" id="LDAU01000066">
    <property type="protein sequence ID" value="KRX08275.1"/>
    <property type="molecule type" value="Genomic_DNA"/>
</dbReference>
<dbReference type="GO" id="GO:0004672">
    <property type="term" value="F:protein kinase activity"/>
    <property type="evidence" value="ECO:0007669"/>
    <property type="project" value="InterPro"/>
</dbReference>
<dbReference type="InParanoid" id="A0A0V0R186"/>
<dbReference type="GO" id="GO:0007165">
    <property type="term" value="P:signal transduction"/>
    <property type="evidence" value="ECO:0007669"/>
    <property type="project" value="TreeGrafter"/>
</dbReference>
<accession>A0A0V0R186</accession>
<gene>
    <name evidence="2" type="ORF">PPERSA_01736</name>
</gene>
<dbReference type="Gene3D" id="1.10.510.10">
    <property type="entry name" value="Transferase(Phosphotransferase) domain 1"/>
    <property type="match status" value="1"/>
</dbReference>